<evidence type="ECO:0000256" key="1">
    <source>
        <dbReference type="SAM" id="MobiDB-lite"/>
    </source>
</evidence>
<dbReference type="EMBL" id="MUJZ01024221">
    <property type="protein sequence ID" value="OTF79215.1"/>
    <property type="molecule type" value="Genomic_DNA"/>
</dbReference>
<feature type="region of interest" description="Disordered" evidence="1">
    <location>
        <begin position="264"/>
        <end position="284"/>
    </location>
</feature>
<dbReference type="Gene3D" id="2.70.98.30">
    <property type="entry name" value="Golgi alpha-mannosidase II, domain 4"/>
    <property type="match status" value="1"/>
</dbReference>
<comment type="caution">
    <text evidence="3">The sequence shown here is derived from an EMBL/GenBank/DDBJ whole genome shotgun (WGS) entry which is preliminary data.</text>
</comment>
<dbReference type="GO" id="GO:0030246">
    <property type="term" value="F:carbohydrate binding"/>
    <property type="evidence" value="ECO:0007669"/>
    <property type="project" value="InterPro"/>
</dbReference>
<keyword evidence="4" id="KW-1185">Reference proteome</keyword>
<dbReference type="GO" id="GO:0004559">
    <property type="term" value="F:alpha-mannosidase activity"/>
    <property type="evidence" value="ECO:0007669"/>
    <property type="project" value="InterPro"/>
</dbReference>
<evidence type="ECO:0000313" key="4">
    <source>
        <dbReference type="Proteomes" id="UP000194236"/>
    </source>
</evidence>
<dbReference type="GO" id="GO:0006013">
    <property type="term" value="P:mannose metabolic process"/>
    <property type="evidence" value="ECO:0007669"/>
    <property type="project" value="InterPro"/>
</dbReference>
<reference evidence="3 4" key="1">
    <citation type="submission" date="2017-03" db="EMBL/GenBank/DDBJ databases">
        <title>Genome Survey of Euroglyphus maynei.</title>
        <authorList>
            <person name="Arlian L.G."/>
            <person name="Morgan M.S."/>
            <person name="Rider S.D."/>
        </authorList>
    </citation>
    <scope>NUCLEOTIDE SEQUENCE [LARGE SCALE GENOMIC DNA]</scope>
    <source>
        <strain evidence="3">Arlian Lab</strain>
        <tissue evidence="3">Whole body</tissue>
    </source>
</reference>
<evidence type="ECO:0000313" key="3">
    <source>
        <dbReference type="EMBL" id="OTF79215.1"/>
    </source>
</evidence>
<dbReference type="PANTHER" id="PTHR11607:SF70">
    <property type="entry name" value="ALPHA-MANNOSIDASE"/>
    <property type="match status" value="1"/>
</dbReference>
<dbReference type="InterPro" id="IPR011682">
    <property type="entry name" value="Glyco_hydro_38_C"/>
</dbReference>
<accession>A0A1Y3BJ92</accession>
<dbReference type="AlphaFoldDB" id="A0A1Y3BJ92"/>
<dbReference type="Pfam" id="PF07748">
    <property type="entry name" value="Glyco_hydro_38C"/>
    <property type="match status" value="1"/>
</dbReference>
<evidence type="ECO:0000259" key="2">
    <source>
        <dbReference type="Pfam" id="PF07748"/>
    </source>
</evidence>
<dbReference type="GO" id="GO:0006491">
    <property type="term" value="P:N-glycan processing"/>
    <property type="evidence" value="ECO:0007669"/>
    <property type="project" value="TreeGrafter"/>
</dbReference>
<gene>
    <name evidence="3" type="ORF">BLA29_006954</name>
</gene>
<protein>
    <recommendedName>
        <fullName evidence="2">Glycosyl hydrolase family 38 C-terminal domain-containing protein</fullName>
    </recommendedName>
</protein>
<dbReference type="InterPro" id="IPR050843">
    <property type="entry name" value="Glycosyl_Hydrlase_38"/>
</dbReference>
<name>A0A1Y3BJ92_EURMA</name>
<sequence>MGAAIELKLLIDLEDKANYENQEIAIRLGTRINNHHNNRFDEKNKTLYSRLFYVDSNGFQMLERRFVDSINIEGNYYPMTSAVFIEDEIRRFSVLSSHSHGVTSPRNGMIEIMLDRRIVYDDKRGLSEGVMDNIPVQSSFWLVFEHINNHRSHPSSSPPILSRLADSLLLYLNYPSITMYSYRSEQEVTKSLTKNFYRNRYLIAPNTLCRYFLLNLRTLPTNDNFNHPSLSSLLILHNRASLQSSTEPLFDDYIPSGICNDHHNDNSFDNDDDSDSPSPSESGDNNLLIKSSITHLFNDVRTASIQKTLLTGMKCSNTMLTKISEINVQPFQLESYNVTFY</sequence>
<feature type="domain" description="Glycosyl hydrolase family 38 C-terminal" evidence="2">
    <location>
        <begin position="5"/>
        <end position="124"/>
    </location>
</feature>
<proteinExistence type="predicted"/>
<dbReference type="Proteomes" id="UP000194236">
    <property type="component" value="Unassembled WGS sequence"/>
</dbReference>
<dbReference type="OrthoDB" id="10261055at2759"/>
<dbReference type="GO" id="GO:0000139">
    <property type="term" value="C:Golgi membrane"/>
    <property type="evidence" value="ECO:0007669"/>
    <property type="project" value="TreeGrafter"/>
</dbReference>
<organism evidence="3 4">
    <name type="scientific">Euroglyphus maynei</name>
    <name type="common">Mayne's house dust mite</name>
    <dbReference type="NCBI Taxonomy" id="6958"/>
    <lineage>
        <taxon>Eukaryota</taxon>
        <taxon>Metazoa</taxon>
        <taxon>Ecdysozoa</taxon>
        <taxon>Arthropoda</taxon>
        <taxon>Chelicerata</taxon>
        <taxon>Arachnida</taxon>
        <taxon>Acari</taxon>
        <taxon>Acariformes</taxon>
        <taxon>Sarcoptiformes</taxon>
        <taxon>Astigmata</taxon>
        <taxon>Psoroptidia</taxon>
        <taxon>Analgoidea</taxon>
        <taxon>Pyroglyphidae</taxon>
        <taxon>Pyroglyphinae</taxon>
        <taxon>Euroglyphus</taxon>
    </lineage>
</organism>
<dbReference type="SUPFAM" id="SSF74650">
    <property type="entry name" value="Galactose mutarotase-like"/>
    <property type="match status" value="1"/>
</dbReference>
<dbReference type="PANTHER" id="PTHR11607">
    <property type="entry name" value="ALPHA-MANNOSIDASE"/>
    <property type="match status" value="1"/>
</dbReference>
<dbReference type="InterPro" id="IPR011013">
    <property type="entry name" value="Gal_mutarotase_sf_dom"/>
</dbReference>